<feature type="domain" description="AMP-binding enzyme C-terminal" evidence="6">
    <location>
        <begin position="309"/>
        <end position="359"/>
    </location>
</feature>
<feature type="domain" description="AMP-dependent synthetase/ligase" evidence="5">
    <location>
        <begin position="38"/>
        <end position="110"/>
    </location>
</feature>
<comment type="caution">
    <text evidence="7">The sequence shown here is derived from an EMBL/GenBank/DDBJ whole genome shotgun (WGS) entry which is preliminary data.</text>
</comment>
<feature type="domain" description="AMP-dependent synthetase/ligase" evidence="5">
    <location>
        <begin position="189"/>
        <end position="257"/>
    </location>
</feature>
<dbReference type="InterPro" id="IPR000873">
    <property type="entry name" value="AMP-dep_synth/lig_dom"/>
</dbReference>
<dbReference type="Proteomes" id="UP000037510">
    <property type="component" value="Unassembled WGS sequence"/>
</dbReference>
<keyword evidence="8" id="KW-1185">Reference proteome</keyword>
<protein>
    <recommendedName>
        <fullName evidence="9">Luciferin 4-monooxygenase</fullName>
    </recommendedName>
</protein>
<gene>
    <name evidence="7" type="ORF">OBRU01_22763</name>
</gene>
<reference evidence="7 8" key="1">
    <citation type="journal article" date="2015" name="Genome Biol. Evol.">
        <title>The genome of winter moth (Operophtera brumata) provides a genomic perspective on sexual dimorphism and phenology.</title>
        <authorList>
            <person name="Derks M.F."/>
            <person name="Smit S."/>
            <person name="Salis L."/>
            <person name="Schijlen E."/>
            <person name="Bossers A."/>
            <person name="Mateman C."/>
            <person name="Pijl A.S."/>
            <person name="de Ridder D."/>
            <person name="Groenen M.A."/>
            <person name="Visser M.E."/>
            <person name="Megens H.J."/>
        </authorList>
    </citation>
    <scope>NUCLEOTIDE SEQUENCE [LARGE SCALE GENOMIC DNA]</scope>
    <source>
        <strain evidence="7">WM2013NL</strain>
        <tissue evidence="7">Head and thorax</tissue>
    </source>
</reference>
<comment type="similarity">
    <text evidence="2">Belongs to the ATP-dependent AMP-binding enzyme family.</text>
</comment>
<evidence type="ECO:0000313" key="7">
    <source>
        <dbReference type="EMBL" id="KOB65430.1"/>
    </source>
</evidence>
<dbReference type="InterPro" id="IPR045851">
    <property type="entry name" value="AMP-bd_C_sf"/>
</dbReference>
<evidence type="ECO:0000313" key="8">
    <source>
        <dbReference type="Proteomes" id="UP000037510"/>
    </source>
</evidence>
<evidence type="ECO:0000256" key="2">
    <source>
        <dbReference type="ARBA" id="ARBA00006432"/>
    </source>
</evidence>
<feature type="domain" description="AMP-dependent synthetase/ligase" evidence="5">
    <location>
        <begin position="143"/>
        <end position="188"/>
    </location>
</feature>
<dbReference type="PROSITE" id="PS00455">
    <property type="entry name" value="AMP_BINDING"/>
    <property type="match status" value="1"/>
</dbReference>
<keyword evidence="4" id="KW-0576">Peroxisome</keyword>
<dbReference type="GO" id="GO:0005777">
    <property type="term" value="C:peroxisome"/>
    <property type="evidence" value="ECO:0007669"/>
    <property type="project" value="UniProtKB-SubCell"/>
</dbReference>
<keyword evidence="3" id="KW-0436">Ligase</keyword>
<dbReference type="Pfam" id="PF13193">
    <property type="entry name" value="AMP-binding_C"/>
    <property type="match status" value="2"/>
</dbReference>
<dbReference type="PANTHER" id="PTHR24096">
    <property type="entry name" value="LONG-CHAIN-FATTY-ACID--COA LIGASE"/>
    <property type="match status" value="1"/>
</dbReference>
<dbReference type="EMBL" id="JTDY01007153">
    <property type="protein sequence ID" value="KOB65430.1"/>
    <property type="molecule type" value="Genomic_DNA"/>
</dbReference>
<feature type="non-terminal residue" evidence="7">
    <location>
        <position position="459"/>
    </location>
</feature>
<dbReference type="PANTHER" id="PTHR24096:SF149">
    <property type="entry name" value="AMP-BINDING DOMAIN-CONTAINING PROTEIN-RELATED"/>
    <property type="match status" value="1"/>
</dbReference>
<name>A0A0L7KQP2_OPEBR</name>
<dbReference type="GO" id="GO:0016405">
    <property type="term" value="F:CoA-ligase activity"/>
    <property type="evidence" value="ECO:0007669"/>
    <property type="project" value="TreeGrafter"/>
</dbReference>
<evidence type="ECO:0000259" key="5">
    <source>
        <dbReference type="Pfam" id="PF00501"/>
    </source>
</evidence>
<evidence type="ECO:0008006" key="9">
    <source>
        <dbReference type="Google" id="ProtNLM"/>
    </source>
</evidence>
<evidence type="ECO:0000259" key="6">
    <source>
        <dbReference type="Pfam" id="PF13193"/>
    </source>
</evidence>
<dbReference type="Gene3D" id="2.30.38.10">
    <property type="entry name" value="Luciferase, Domain 3"/>
    <property type="match status" value="1"/>
</dbReference>
<dbReference type="AlphaFoldDB" id="A0A0L7KQP2"/>
<dbReference type="InterPro" id="IPR020845">
    <property type="entry name" value="AMP-binding_CS"/>
</dbReference>
<evidence type="ECO:0000256" key="3">
    <source>
        <dbReference type="ARBA" id="ARBA00022598"/>
    </source>
</evidence>
<dbReference type="Gene3D" id="3.30.300.30">
    <property type="match status" value="2"/>
</dbReference>
<accession>A0A0L7KQP2</accession>
<dbReference type="Gene3D" id="3.40.50.12780">
    <property type="entry name" value="N-terminal domain of ligase-like"/>
    <property type="match status" value="1"/>
</dbReference>
<dbReference type="Pfam" id="PF00501">
    <property type="entry name" value="AMP-binding"/>
    <property type="match status" value="3"/>
</dbReference>
<proteinExistence type="inferred from homology"/>
<feature type="domain" description="AMP-binding enzyme C-terminal" evidence="6">
    <location>
        <begin position="360"/>
        <end position="405"/>
    </location>
</feature>
<comment type="subcellular location">
    <subcellularLocation>
        <location evidence="1">Peroxisome</location>
    </subcellularLocation>
</comment>
<dbReference type="STRING" id="104452.A0A0L7KQP2"/>
<organism evidence="7 8">
    <name type="scientific">Operophtera brumata</name>
    <name type="common">Winter moth</name>
    <name type="synonym">Phalaena brumata</name>
    <dbReference type="NCBI Taxonomy" id="104452"/>
    <lineage>
        <taxon>Eukaryota</taxon>
        <taxon>Metazoa</taxon>
        <taxon>Ecdysozoa</taxon>
        <taxon>Arthropoda</taxon>
        <taxon>Hexapoda</taxon>
        <taxon>Insecta</taxon>
        <taxon>Pterygota</taxon>
        <taxon>Neoptera</taxon>
        <taxon>Endopterygota</taxon>
        <taxon>Lepidoptera</taxon>
        <taxon>Glossata</taxon>
        <taxon>Ditrysia</taxon>
        <taxon>Geometroidea</taxon>
        <taxon>Geometridae</taxon>
        <taxon>Larentiinae</taxon>
        <taxon>Operophtera</taxon>
    </lineage>
</organism>
<dbReference type="InterPro" id="IPR042099">
    <property type="entry name" value="ANL_N_sf"/>
</dbReference>
<evidence type="ECO:0000256" key="1">
    <source>
        <dbReference type="ARBA" id="ARBA00004275"/>
    </source>
</evidence>
<sequence length="459" mass="48370">MSSTKIINKVVDGGPALRIPAHLSLGQHLIDCLRKICEHEDSVALINGDSGEKTTYKQLLQGTVDLAAGLSRIGVCRGDVVALCGQNTPEYLTAALAALCCGATITTLNLILKTIIQLDGTAVERSVLLLNSLPVAGSHILGFEPAHVDGSDGAFILYSSGTTGLPKGVMLSNLNVLYSIALFDMPKCTGIFQAYGMTETSLAATKDNSDKGFARKPGSGGYPIPGVKVVDIEKRMKLGPNAQGEICIKGPIIMKCYVGDEKATRDVIDEEGYLKTGDIGYYDTDGAFFIVDRLKELIKYKGYQVAPAEVESVILQHSGVAECGVVGAPDEKAGELPTAFVVAKQGVTLTERDLLQFTNARHSGVAECGVVGAPDEKAGELPTAFVVAKQGVTLSERDLIQFTNARKIVNIATGLKSTGLKRGDVVGLCSENSSEYIAVTVAASCLGATVTAFNTKYSK</sequence>
<dbReference type="InterPro" id="IPR025110">
    <property type="entry name" value="AMP-bd_C"/>
</dbReference>
<dbReference type="Gene3D" id="3.40.50.980">
    <property type="match status" value="2"/>
</dbReference>
<dbReference type="SUPFAM" id="SSF56801">
    <property type="entry name" value="Acetyl-CoA synthetase-like"/>
    <property type="match status" value="3"/>
</dbReference>
<evidence type="ECO:0000256" key="4">
    <source>
        <dbReference type="ARBA" id="ARBA00023140"/>
    </source>
</evidence>